<reference evidence="1 2" key="1">
    <citation type="journal article" date="2017" name="BMC Genomics">
        <title>Comparative and functional genomics of the Lactococcus lactis taxon; insights into evolution and niche adaptation.</title>
        <authorList>
            <person name="Kelleher P."/>
            <person name="Bottacini F."/>
            <person name="Mahony J."/>
            <person name="Kilcawley K.N."/>
            <person name="van Sinderen D."/>
        </authorList>
    </citation>
    <scope>NUCLEOTIDE SEQUENCE [LARGE SCALE GENOMIC DNA]</scope>
    <source>
        <strain evidence="1 2">UC06</strain>
    </source>
</reference>
<proteinExistence type="predicted"/>
<protein>
    <submittedName>
        <fullName evidence="1">Uncharacterized protein</fullName>
    </submittedName>
</protein>
<dbReference type="EMBL" id="CP015902">
    <property type="protein sequence ID" value="ARE19895.1"/>
    <property type="molecule type" value="Genomic_DNA"/>
</dbReference>
<accession>A0A1V0NZ54</accession>
<name>A0A1V0NZ54_LACLL</name>
<evidence type="ECO:0000313" key="1">
    <source>
        <dbReference type="EMBL" id="ARE19895.1"/>
    </source>
</evidence>
<dbReference type="Proteomes" id="UP000192095">
    <property type="component" value="Chromosome"/>
</dbReference>
<organism evidence="1 2">
    <name type="scientific">Lactococcus lactis subsp. lactis</name>
    <name type="common">Streptococcus lactis</name>
    <dbReference type="NCBI Taxonomy" id="1360"/>
    <lineage>
        <taxon>Bacteria</taxon>
        <taxon>Bacillati</taxon>
        <taxon>Bacillota</taxon>
        <taxon>Bacilli</taxon>
        <taxon>Lactobacillales</taxon>
        <taxon>Streptococcaceae</taxon>
        <taxon>Lactococcus</taxon>
    </lineage>
</organism>
<dbReference type="RefSeq" id="WP_081213343.1">
    <property type="nucleotide sequence ID" value="NZ_CP015902.2"/>
</dbReference>
<gene>
    <name evidence="1" type="ORF">LLUC06_0348</name>
</gene>
<sequence length="90" mass="10168">MESFGSIIPKVIENRKLKFFTFHKIRIKKTGNVPKLINDLMNGFRLGPVQRSLSKPLCEFCSNLYQSNITTNGLTRGIALSTALLPIWNS</sequence>
<evidence type="ECO:0000313" key="2">
    <source>
        <dbReference type="Proteomes" id="UP000192095"/>
    </source>
</evidence>
<dbReference type="AlphaFoldDB" id="A0A1V0NZ54"/>